<dbReference type="AlphaFoldDB" id="A0A0D3JLP4"/>
<dbReference type="EnsemblProtists" id="EOD24429">
    <property type="protein sequence ID" value="EOD24429"/>
    <property type="gene ID" value="EMIHUDRAFT_238464"/>
</dbReference>
<evidence type="ECO:0000313" key="1">
    <source>
        <dbReference type="EnsemblProtists" id="EOD24429"/>
    </source>
</evidence>
<dbReference type="HOGENOM" id="CLU_716538_0_0_1"/>
<protein>
    <submittedName>
        <fullName evidence="1">Uncharacterized protein</fullName>
    </submittedName>
</protein>
<evidence type="ECO:0000313" key="2">
    <source>
        <dbReference type="Proteomes" id="UP000013827"/>
    </source>
</evidence>
<reference evidence="2" key="1">
    <citation type="journal article" date="2013" name="Nature">
        <title>Pan genome of the phytoplankton Emiliania underpins its global distribution.</title>
        <authorList>
            <person name="Read B.A."/>
            <person name="Kegel J."/>
            <person name="Klute M.J."/>
            <person name="Kuo A."/>
            <person name="Lefebvre S.C."/>
            <person name="Maumus F."/>
            <person name="Mayer C."/>
            <person name="Miller J."/>
            <person name="Monier A."/>
            <person name="Salamov A."/>
            <person name="Young J."/>
            <person name="Aguilar M."/>
            <person name="Claverie J.M."/>
            <person name="Frickenhaus S."/>
            <person name="Gonzalez K."/>
            <person name="Herman E.K."/>
            <person name="Lin Y.C."/>
            <person name="Napier J."/>
            <person name="Ogata H."/>
            <person name="Sarno A.F."/>
            <person name="Shmutz J."/>
            <person name="Schroeder D."/>
            <person name="de Vargas C."/>
            <person name="Verret F."/>
            <person name="von Dassow P."/>
            <person name="Valentin K."/>
            <person name="Van de Peer Y."/>
            <person name="Wheeler G."/>
            <person name="Dacks J.B."/>
            <person name="Delwiche C.F."/>
            <person name="Dyhrman S.T."/>
            <person name="Glockner G."/>
            <person name="John U."/>
            <person name="Richards T."/>
            <person name="Worden A.Z."/>
            <person name="Zhang X."/>
            <person name="Grigoriev I.V."/>
            <person name="Allen A.E."/>
            <person name="Bidle K."/>
            <person name="Borodovsky M."/>
            <person name="Bowler C."/>
            <person name="Brownlee C."/>
            <person name="Cock J.M."/>
            <person name="Elias M."/>
            <person name="Gladyshev V.N."/>
            <person name="Groth M."/>
            <person name="Guda C."/>
            <person name="Hadaegh A."/>
            <person name="Iglesias-Rodriguez M.D."/>
            <person name="Jenkins J."/>
            <person name="Jones B.M."/>
            <person name="Lawson T."/>
            <person name="Leese F."/>
            <person name="Lindquist E."/>
            <person name="Lobanov A."/>
            <person name="Lomsadze A."/>
            <person name="Malik S.B."/>
            <person name="Marsh M.E."/>
            <person name="Mackinder L."/>
            <person name="Mock T."/>
            <person name="Mueller-Roeber B."/>
            <person name="Pagarete A."/>
            <person name="Parker M."/>
            <person name="Probert I."/>
            <person name="Quesneville H."/>
            <person name="Raines C."/>
            <person name="Rensing S.A."/>
            <person name="Riano-Pachon D.M."/>
            <person name="Richier S."/>
            <person name="Rokitta S."/>
            <person name="Shiraiwa Y."/>
            <person name="Soanes D.M."/>
            <person name="van der Giezen M."/>
            <person name="Wahlund T.M."/>
            <person name="Williams B."/>
            <person name="Wilson W."/>
            <person name="Wolfe G."/>
            <person name="Wurch L.L."/>
        </authorList>
    </citation>
    <scope>NUCLEOTIDE SEQUENCE</scope>
</reference>
<dbReference type="KEGG" id="ehx:EMIHUDRAFT_238464"/>
<sequence>MLSELAGTAQTPPSLRHVEKNGGSTFRSLLEQNSRHGRCVRGGNPRPWDVAEVSDALRRGQRVCAEAHGEVGYLFWSRDVPRLRALGVSAGGCSGVKVFLRVREPFAWYVSWFRWEAGYRGLVRLNESTAGAMEHPAETLLPIQARKLLIGALAVTWPRGLAGLPRMQLIVGPKRYLAEPPSGALSAEERRRLELALASADARPPGLSRATKPPSRMRLWRQADLVGPTERMAEFAVLAARLAGGWLSSTFATQNTFARLAELSEPGEGEGEGRYRCRGRKVKGEWVGVEYCRTPTASQARSGGEAAEMPARDDEGVDRLCGEDDPALPACRAMVRRIAADDHWLHDAAVARFEATLAAHEGGDFRREVAAQRDNAAALERRELEA</sequence>
<dbReference type="Proteomes" id="UP000013827">
    <property type="component" value="Unassembled WGS sequence"/>
</dbReference>
<dbReference type="RefSeq" id="XP_005776858.1">
    <property type="nucleotide sequence ID" value="XM_005776801.1"/>
</dbReference>
<proteinExistence type="predicted"/>
<dbReference type="GeneID" id="17269972"/>
<accession>A0A0D3JLP4</accession>
<dbReference type="PaxDb" id="2903-EOD24429"/>
<organism evidence="1 2">
    <name type="scientific">Emiliania huxleyi (strain CCMP1516)</name>
    <dbReference type="NCBI Taxonomy" id="280463"/>
    <lineage>
        <taxon>Eukaryota</taxon>
        <taxon>Haptista</taxon>
        <taxon>Haptophyta</taxon>
        <taxon>Prymnesiophyceae</taxon>
        <taxon>Isochrysidales</taxon>
        <taxon>Noelaerhabdaceae</taxon>
        <taxon>Emiliania</taxon>
    </lineage>
</organism>
<name>A0A0D3JLP4_EMIH1</name>
<reference evidence="1" key="2">
    <citation type="submission" date="2024-10" db="UniProtKB">
        <authorList>
            <consortium name="EnsemblProtists"/>
        </authorList>
    </citation>
    <scope>IDENTIFICATION</scope>
</reference>
<keyword evidence="2" id="KW-1185">Reference proteome</keyword>